<evidence type="ECO:0000313" key="3">
    <source>
        <dbReference type="EMBL" id="BBO34878.1"/>
    </source>
</evidence>
<dbReference type="SUPFAM" id="SSF52172">
    <property type="entry name" value="CheY-like"/>
    <property type="match status" value="1"/>
</dbReference>
<organism evidence="3 4">
    <name type="scientific">Lacipirellula parvula</name>
    <dbReference type="NCBI Taxonomy" id="2650471"/>
    <lineage>
        <taxon>Bacteria</taxon>
        <taxon>Pseudomonadati</taxon>
        <taxon>Planctomycetota</taxon>
        <taxon>Planctomycetia</taxon>
        <taxon>Pirellulales</taxon>
        <taxon>Lacipirellulaceae</taxon>
        <taxon>Lacipirellula</taxon>
    </lineage>
</organism>
<dbReference type="KEGG" id="lpav:PLANPX_4490"/>
<dbReference type="PROSITE" id="PS50110">
    <property type="entry name" value="RESPONSE_REGULATORY"/>
    <property type="match status" value="1"/>
</dbReference>
<protein>
    <recommendedName>
        <fullName evidence="2">Response regulatory domain-containing protein</fullName>
    </recommendedName>
</protein>
<name>A0A5K7XEG0_9BACT</name>
<dbReference type="InterPro" id="IPR001789">
    <property type="entry name" value="Sig_transdc_resp-reg_receiver"/>
</dbReference>
<accession>A0A5K7XEG0</accession>
<evidence type="ECO:0000256" key="1">
    <source>
        <dbReference type="PROSITE-ProRule" id="PRU00169"/>
    </source>
</evidence>
<dbReference type="EMBL" id="AP021861">
    <property type="protein sequence ID" value="BBO34878.1"/>
    <property type="molecule type" value="Genomic_DNA"/>
</dbReference>
<evidence type="ECO:0000313" key="4">
    <source>
        <dbReference type="Proteomes" id="UP000326837"/>
    </source>
</evidence>
<gene>
    <name evidence="3" type="ORF">PLANPX_4490</name>
</gene>
<evidence type="ECO:0000259" key="2">
    <source>
        <dbReference type="PROSITE" id="PS50110"/>
    </source>
</evidence>
<dbReference type="Proteomes" id="UP000326837">
    <property type="component" value="Chromosome"/>
</dbReference>
<dbReference type="Gene3D" id="3.40.50.2300">
    <property type="match status" value="1"/>
</dbReference>
<proteinExistence type="predicted"/>
<comment type="caution">
    <text evidence="1">Lacks conserved residue(s) required for the propagation of feature annotation.</text>
</comment>
<dbReference type="AlphaFoldDB" id="A0A5K7XEG0"/>
<feature type="domain" description="Response regulatory" evidence="2">
    <location>
        <begin position="4"/>
        <end position="115"/>
    </location>
</feature>
<reference evidence="4" key="1">
    <citation type="submission" date="2019-10" db="EMBL/GenBank/DDBJ databases">
        <title>Lacipirellula parvula gen. nov., sp. nov., representing a lineage of planctomycetes widespread in freshwater anoxic habitats, and description of the family Lacipirellulaceae.</title>
        <authorList>
            <person name="Dedysh S.N."/>
            <person name="Kulichevskaya I.S."/>
            <person name="Beletsky A.V."/>
            <person name="Rakitin A.L."/>
            <person name="Mardanov A.V."/>
            <person name="Ivanova A.A."/>
            <person name="Saltykova V.X."/>
            <person name="Rijpstra W.I.C."/>
            <person name="Sinninghe Damste J.S."/>
            <person name="Ravin N.V."/>
        </authorList>
    </citation>
    <scope>NUCLEOTIDE SEQUENCE [LARGE SCALE GENOMIC DNA]</scope>
    <source>
        <strain evidence="4">PX69</strain>
    </source>
</reference>
<dbReference type="InterPro" id="IPR011006">
    <property type="entry name" value="CheY-like_superfamily"/>
</dbReference>
<dbReference type="GO" id="GO:0000160">
    <property type="term" value="P:phosphorelay signal transduction system"/>
    <property type="evidence" value="ECO:0007669"/>
    <property type="project" value="InterPro"/>
</dbReference>
<dbReference type="RefSeq" id="WP_152100366.1">
    <property type="nucleotide sequence ID" value="NZ_AP021861.1"/>
</dbReference>
<sequence>MKSPLFVLSENIDSLERLRTVVVAGGYEPKCFASFAEFLSLLPGRQAGCVVVNLTGGAVDDPAMIAAIRECAPRLQVIVLATESVEPAWRESGAFAILSKPCSSELLLATIHRATAGD</sequence>
<keyword evidence="4" id="KW-1185">Reference proteome</keyword>